<sequence length="1431" mass="157490">MSLLRSLCLTLCLLCVTSMANATSWIEFGRWDPSQGDLVLQNQYKQTPIVFLMTPNRYSSEQEPRGKLFVRQVYLSRSGDWKVDFDYAVVRRTYGGRIGYTVDHNQNLGKSFDYIAVLPGTHQLGDLTVVATTIETDRAILQGDRDKKVKWNRVNFGSSIRNAVVISQIQTQNNYEEELEDREPSTAWLTTAQNNVTDRSVNVLLERSGAYWQSDSRELDEDEVIGILAVTGNQTYDDGTYLYRATNGISTANTLRTNYPVEEACGVAIGYSSSLHPIYGDIDPSSAPILVGSAQSRKGTDGGWLKRCLLQPSDIPRAPWEVSFFYDEFKNRGDNSREHTSEAVGYFMRAKKPAPITVDHCELFPGPAQTWQESSNNSGQFNYQPNNQVLLSGNAKISGFNRVLHQGRAHGELGFDRATFERDTKCYDRDGKLVTCSIDGRPAQKKALEWPANIPSNCQVHDVLHGIWLKPDHGPHESFDGQYFQGCHYFRYKGANSAFKTSMGLSYGDHVTFESGDFWFDEGVNITQGATVTILGDVTFHLNSPRNEGPHRYSALGGNVVTANTPDQLTVFGYYAGGCPVPTDPSNVHYNLKIDTRGEFSGRVYAEGPVEMSNNAHVVGSVTACQLNMFNNSRIEGNSKCFDAKTYVLKVHPQRSQGLLCERQRVDFYLFADAPLQGAEAEESIEVSVPAQAHWFAAAVGGSALAPGQNTLSIKAKVQDPLESGEDYLQRPPSLTLYLQSEVIQQAAISVKLADDSLINEALMPEYPVKGQYDFLPAVFELTPNPVKMVAGKPELVTVTARACATATRASQHIGYQGQKTLTLNTHYQYPSTGQKAITFADGSTRKQVNFVNDQAQIELRYLDAGVTQALVSDPYCYQTGQGQSCLPRATRALYRSKMGARTMPQVLSGTTTLHSRPYTLAICDQNGEEPKNSQGQLWGSGDAKGGPGFIAAGTPFSLSLKPVVWQSSDGTSTLDENNSAIRSVRTENFCQRPVTANYFSSSMPATNGIHWMGVLSPSNGDAGDFSAPAPKSNQPAGAYGYLSFSDLTWSEVGTIALRSFAYMDMSASNQQYLGMRINNGDRALGRFYPHHLGVNDSDLREGSGAFTYMMQPFALGYTVYAYNQQGGALKNYDNFSPALRATVGLASYGKDGSNASATPQWQTSRTYLMDGQPLGGYQLSDWRGTGDRGESELMLRNGLGQAQALGVYFDRKVIQASPRTTTPDGPFDSLMMAVYAKTKPDGVDFATQVMGMPGEDLKGSTQRYGRMVLDSVGGTYDAGQLTIPTRVEYWNGKYFTLNRDDQSSEVDGSNYCKAVLWSRGTGSSRSSLNGKGTVNSGASNVLYADANRTASDPLYREQVQFWLRLAQNPPAGINVARDCVGLIPSPQAWLRYNWRNEGDEDPFTLVTFGTYRGNDRVIYRGETDLIQSNP</sequence>
<dbReference type="EMBL" id="CAKLDI010000001">
    <property type="protein sequence ID" value="CAH0534466.1"/>
    <property type="molecule type" value="Genomic_DNA"/>
</dbReference>
<feature type="domain" description="DUF6701" evidence="2">
    <location>
        <begin position="790"/>
        <end position="1424"/>
    </location>
</feature>
<dbReference type="Proteomes" id="UP000838672">
    <property type="component" value="Unassembled WGS sequence"/>
</dbReference>
<dbReference type="Pfam" id="PF20419">
    <property type="entry name" value="DUF6701"/>
    <property type="match status" value="1"/>
</dbReference>
<gene>
    <name evidence="3" type="ORF">VST7929_02399</name>
</gene>
<keyword evidence="4" id="KW-1185">Reference proteome</keyword>
<proteinExistence type="predicted"/>
<evidence type="ECO:0000256" key="1">
    <source>
        <dbReference type="SAM" id="SignalP"/>
    </source>
</evidence>
<evidence type="ECO:0000313" key="4">
    <source>
        <dbReference type="Proteomes" id="UP000838672"/>
    </source>
</evidence>
<organism evidence="3 4">
    <name type="scientific">Vibrio stylophorae</name>
    <dbReference type="NCBI Taxonomy" id="659351"/>
    <lineage>
        <taxon>Bacteria</taxon>
        <taxon>Pseudomonadati</taxon>
        <taxon>Pseudomonadota</taxon>
        <taxon>Gammaproteobacteria</taxon>
        <taxon>Vibrionales</taxon>
        <taxon>Vibrionaceae</taxon>
        <taxon>Vibrio</taxon>
    </lineage>
</organism>
<keyword evidence="1" id="KW-0732">Signal</keyword>
<feature type="chain" id="PRO_5045671647" description="DUF6701 domain-containing protein" evidence="1">
    <location>
        <begin position="23"/>
        <end position="1431"/>
    </location>
</feature>
<feature type="signal peptide" evidence="1">
    <location>
        <begin position="1"/>
        <end position="22"/>
    </location>
</feature>
<evidence type="ECO:0000313" key="3">
    <source>
        <dbReference type="EMBL" id="CAH0534466.1"/>
    </source>
</evidence>
<evidence type="ECO:0000259" key="2">
    <source>
        <dbReference type="Pfam" id="PF20419"/>
    </source>
</evidence>
<accession>A0ABM8ZWU2</accession>
<dbReference type="InterPro" id="IPR046524">
    <property type="entry name" value="DUF6701"/>
</dbReference>
<comment type="caution">
    <text evidence="3">The sequence shown here is derived from an EMBL/GenBank/DDBJ whole genome shotgun (WGS) entry which is preliminary data.</text>
</comment>
<reference evidence="3" key="1">
    <citation type="submission" date="2021-11" db="EMBL/GenBank/DDBJ databases">
        <authorList>
            <person name="Rodrigo-Torres L."/>
            <person name="Arahal R. D."/>
            <person name="Lucena T."/>
        </authorList>
    </citation>
    <scope>NUCLEOTIDE SEQUENCE</scope>
    <source>
        <strain evidence="3">CECT 7929</strain>
    </source>
</reference>
<name>A0ABM8ZWU2_9VIBR</name>
<protein>
    <recommendedName>
        <fullName evidence="2">DUF6701 domain-containing protein</fullName>
    </recommendedName>
</protein>